<reference evidence="5 6" key="1">
    <citation type="submission" date="2017-09" db="EMBL/GenBank/DDBJ databases">
        <authorList>
            <person name="Ehlers B."/>
            <person name="Leendertz F.H."/>
        </authorList>
    </citation>
    <scope>NUCLEOTIDE SEQUENCE [LARGE SCALE GENOMIC DNA]</scope>
    <source>
        <strain evidence="5 6">CGMCC 4.6857</strain>
    </source>
</reference>
<dbReference type="InterPro" id="IPR039422">
    <property type="entry name" value="MarR/SlyA-like"/>
</dbReference>
<dbReference type="InterPro" id="IPR036388">
    <property type="entry name" value="WH-like_DNA-bd_sf"/>
</dbReference>
<accession>A0A285GQF7</accession>
<dbReference type="AlphaFoldDB" id="A0A285GQF7"/>
<dbReference type="PANTHER" id="PTHR33164:SF94">
    <property type="entry name" value="TRANSCRIPTIONAL REGULATORY PROTEIN-RELATED"/>
    <property type="match status" value="1"/>
</dbReference>
<evidence type="ECO:0000259" key="4">
    <source>
        <dbReference type="PROSITE" id="PS50995"/>
    </source>
</evidence>
<proteinExistence type="predicted"/>
<evidence type="ECO:0000313" key="5">
    <source>
        <dbReference type="EMBL" id="SNY25464.1"/>
    </source>
</evidence>
<dbReference type="InterPro" id="IPR023187">
    <property type="entry name" value="Tscrpt_reg_MarR-type_CS"/>
</dbReference>
<keyword evidence="1" id="KW-0805">Transcription regulation</keyword>
<dbReference type="PROSITE" id="PS50995">
    <property type="entry name" value="HTH_MARR_2"/>
    <property type="match status" value="1"/>
</dbReference>
<sequence>MYYYTILGNGRDAAGVPRSGVPTACQSGRVTSQMALSPGEDEVVGALLALSRAFVAETARSLSGLDEDVTLPQFRTLVVLVSRGPQRIVDLASELTVTSSTAVRMCQRLVRKGLVAREERLHDRRAAWITLTDAGRELVGEVMRRRRDRLAELIAELSLTRPLAFASVLNALVEATGEVPDAEWWRRWHDSGTASDG</sequence>
<dbReference type="GO" id="GO:0003700">
    <property type="term" value="F:DNA-binding transcription factor activity"/>
    <property type="evidence" value="ECO:0007669"/>
    <property type="project" value="InterPro"/>
</dbReference>
<name>A0A285GQF7_9ACTN</name>
<dbReference type="GO" id="GO:0006950">
    <property type="term" value="P:response to stress"/>
    <property type="evidence" value="ECO:0007669"/>
    <property type="project" value="TreeGrafter"/>
</dbReference>
<dbReference type="PRINTS" id="PR00598">
    <property type="entry name" value="HTHMARR"/>
</dbReference>
<keyword evidence="6" id="KW-1185">Reference proteome</keyword>
<organism evidence="5 6">
    <name type="scientific">Paractinoplanes atraurantiacus</name>
    <dbReference type="NCBI Taxonomy" id="1036182"/>
    <lineage>
        <taxon>Bacteria</taxon>
        <taxon>Bacillati</taxon>
        <taxon>Actinomycetota</taxon>
        <taxon>Actinomycetes</taxon>
        <taxon>Micromonosporales</taxon>
        <taxon>Micromonosporaceae</taxon>
        <taxon>Paractinoplanes</taxon>
    </lineage>
</organism>
<dbReference type="PANTHER" id="PTHR33164">
    <property type="entry name" value="TRANSCRIPTIONAL REGULATOR, MARR FAMILY"/>
    <property type="match status" value="1"/>
</dbReference>
<dbReference type="EMBL" id="OBDY01000002">
    <property type="protein sequence ID" value="SNY25464.1"/>
    <property type="molecule type" value="Genomic_DNA"/>
</dbReference>
<dbReference type="SMART" id="SM00347">
    <property type="entry name" value="HTH_MARR"/>
    <property type="match status" value="1"/>
</dbReference>
<keyword evidence="2 5" id="KW-0238">DNA-binding</keyword>
<dbReference type="SUPFAM" id="SSF46785">
    <property type="entry name" value="Winged helix' DNA-binding domain"/>
    <property type="match status" value="1"/>
</dbReference>
<dbReference type="Gene3D" id="1.10.10.10">
    <property type="entry name" value="Winged helix-like DNA-binding domain superfamily/Winged helix DNA-binding domain"/>
    <property type="match status" value="1"/>
</dbReference>
<dbReference type="InterPro" id="IPR000835">
    <property type="entry name" value="HTH_MarR-typ"/>
</dbReference>
<dbReference type="GO" id="GO:0003677">
    <property type="term" value="F:DNA binding"/>
    <property type="evidence" value="ECO:0007669"/>
    <property type="project" value="UniProtKB-KW"/>
</dbReference>
<dbReference type="Pfam" id="PF01047">
    <property type="entry name" value="MarR"/>
    <property type="match status" value="1"/>
</dbReference>
<evidence type="ECO:0000256" key="2">
    <source>
        <dbReference type="ARBA" id="ARBA00023125"/>
    </source>
</evidence>
<evidence type="ECO:0000313" key="6">
    <source>
        <dbReference type="Proteomes" id="UP000219612"/>
    </source>
</evidence>
<evidence type="ECO:0000256" key="3">
    <source>
        <dbReference type="ARBA" id="ARBA00023163"/>
    </source>
</evidence>
<dbReference type="PROSITE" id="PS01117">
    <property type="entry name" value="HTH_MARR_1"/>
    <property type="match status" value="1"/>
</dbReference>
<keyword evidence="3" id="KW-0804">Transcription</keyword>
<dbReference type="InterPro" id="IPR036390">
    <property type="entry name" value="WH_DNA-bd_sf"/>
</dbReference>
<feature type="domain" description="HTH marR-type" evidence="4">
    <location>
        <begin position="40"/>
        <end position="174"/>
    </location>
</feature>
<gene>
    <name evidence="5" type="ORF">SAMN05421748_102344</name>
</gene>
<protein>
    <submittedName>
        <fullName evidence="5">DNA-binding transcriptional regulator, MarR family</fullName>
    </submittedName>
</protein>
<evidence type="ECO:0000256" key="1">
    <source>
        <dbReference type="ARBA" id="ARBA00023015"/>
    </source>
</evidence>
<dbReference type="Proteomes" id="UP000219612">
    <property type="component" value="Unassembled WGS sequence"/>
</dbReference>